<dbReference type="EMBL" id="LUCM01000241">
    <property type="protein sequence ID" value="KAA0200856.1"/>
    <property type="molecule type" value="Genomic_DNA"/>
</dbReference>
<name>A0A8E0VQC9_9TREM</name>
<keyword evidence="2" id="KW-1133">Transmembrane helix</keyword>
<sequence length="183" mass="18952">MFTADLGELFSNVGSGSLSHSTNTITTAITTTHTGNNAENIRNPASLTPSIISGSSPAKQSTLVLSGVSKTSFLSSSTAALEDLFSSEYEISTKASHMNSTSHSLGPNTKAQPQTTRLPIASNDGAPIAESVANVGISKQPTLTTAPNRGALRCPVCDKASAFAFVIIIFALLLFFISCSAVR</sequence>
<feature type="compositionally biased region" description="Polar residues" evidence="1">
    <location>
        <begin position="97"/>
        <end position="117"/>
    </location>
</feature>
<protein>
    <submittedName>
        <fullName evidence="3">Uncharacterized protein</fullName>
    </submittedName>
</protein>
<keyword evidence="2" id="KW-0472">Membrane</keyword>
<gene>
    <name evidence="3" type="ORF">FBUS_00512</name>
</gene>
<feature type="transmembrane region" description="Helical" evidence="2">
    <location>
        <begin position="162"/>
        <end position="182"/>
    </location>
</feature>
<reference evidence="3" key="1">
    <citation type="submission" date="2019-05" db="EMBL/GenBank/DDBJ databases">
        <title>Annotation for the trematode Fasciolopsis buski.</title>
        <authorList>
            <person name="Choi Y.-J."/>
        </authorList>
    </citation>
    <scope>NUCLEOTIDE SEQUENCE</scope>
    <source>
        <strain evidence="3">HT</strain>
        <tissue evidence="3">Whole worm</tissue>
    </source>
</reference>
<evidence type="ECO:0000313" key="3">
    <source>
        <dbReference type="EMBL" id="KAA0200856.1"/>
    </source>
</evidence>
<feature type="region of interest" description="Disordered" evidence="1">
    <location>
        <begin position="97"/>
        <end position="122"/>
    </location>
</feature>
<dbReference type="AlphaFoldDB" id="A0A8E0VQC9"/>
<evidence type="ECO:0000256" key="2">
    <source>
        <dbReference type="SAM" id="Phobius"/>
    </source>
</evidence>
<organism evidence="3 4">
    <name type="scientific">Fasciolopsis buskii</name>
    <dbReference type="NCBI Taxonomy" id="27845"/>
    <lineage>
        <taxon>Eukaryota</taxon>
        <taxon>Metazoa</taxon>
        <taxon>Spiralia</taxon>
        <taxon>Lophotrochozoa</taxon>
        <taxon>Platyhelminthes</taxon>
        <taxon>Trematoda</taxon>
        <taxon>Digenea</taxon>
        <taxon>Plagiorchiida</taxon>
        <taxon>Echinostomata</taxon>
        <taxon>Echinostomatoidea</taxon>
        <taxon>Fasciolidae</taxon>
        <taxon>Fasciolopsis</taxon>
    </lineage>
</organism>
<keyword evidence="2" id="KW-0812">Transmembrane</keyword>
<dbReference type="OrthoDB" id="10552633at2759"/>
<dbReference type="Proteomes" id="UP000728185">
    <property type="component" value="Unassembled WGS sequence"/>
</dbReference>
<proteinExistence type="predicted"/>
<accession>A0A8E0VQC9</accession>
<evidence type="ECO:0000256" key="1">
    <source>
        <dbReference type="SAM" id="MobiDB-lite"/>
    </source>
</evidence>
<keyword evidence="4" id="KW-1185">Reference proteome</keyword>
<evidence type="ECO:0000313" key="4">
    <source>
        <dbReference type="Proteomes" id="UP000728185"/>
    </source>
</evidence>
<comment type="caution">
    <text evidence="3">The sequence shown here is derived from an EMBL/GenBank/DDBJ whole genome shotgun (WGS) entry which is preliminary data.</text>
</comment>